<dbReference type="Pfam" id="PF13704">
    <property type="entry name" value="Glyco_tranf_2_4"/>
    <property type="match status" value="1"/>
</dbReference>
<dbReference type="HOGENOM" id="CLU_771181_0_0_10"/>
<dbReference type="EMBL" id="AE006470">
    <property type="protein sequence ID" value="AAM71461.1"/>
    <property type="molecule type" value="Genomic_DNA"/>
</dbReference>
<dbReference type="AlphaFoldDB" id="Q8KFV7"/>
<dbReference type="SUPFAM" id="SSF53448">
    <property type="entry name" value="Nucleotide-diphospho-sugar transferases"/>
    <property type="match status" value="1"/>
</dbReference>
<name>Q8KFV7_CHLTE</name>
<sequence>MIAVSISHALINHVDEVYVVDHASTDQTFHGLNHLKKLWGERLHIITINNIGFFQEAATNTIIQISKKSNPDWIYVFDADEFLLVDESTSLRKILSNTEKCHQAIRYTVNNYISTRHFNDLILDNYKNIIHKSVPNPEIEKKANTRPYKSLTKNKTIPELIYDGDATFFDIPFPSKVIIRLSDFLQITAGAHSAIHFKGNVQGKHIKEIEAAHLTYPTKKRLQNKAEHGEFKIKNKFPPNHGWQNQLVYKIAQEGRLDWFWEKHSMPDKPTSKSLGPAHIIDRRFSEIITKTTDFLEKGFQSGDLSMIGEKTIEKDSGDETQISISEMIMLSETLRTQNTALIDNFYKTLQEKPLYRLLKTAKHVEREIRKRTRF</sequence>
<accession>Q8KFV7</accession>
<dbReference type="OrthoDB" id="59694at2"/>
<dbReference type="KEGG" id="cte:CT0213"/>
<gene>
    <name evidence="1" type="ordered locus">CT0213</name>
</gene>
<evidence type="ECO:0000313" key="1">
    <source>
        <dbReference type="EMBL" id="AAM71461.1"/>
    </source>
</evidence>
<dbReference type="Gene3D" id="3.90.550.10">
    <property type="entry name" value="Spore Coat Polysaccharide Biosynthesis Protein SpsA, Chain A"/>
    <property type="match status" value="1"/>
</dbReference>
<dbReference type="eggNOG" id="COG0463">
    <property type="taxonomic scope" value="Bacteria"/>
</dbReference>
<keyword evidence="2" id="KW-1185">Reference proteome</keyword>
<dbReference type="InterPro" id="IPR029044">
    <property type="entry name" value="Nucleotide-diphossugar_trans"/>
</dbReference>
<organism evidence="1 2">
    <name type="scientific">Chlorobaculum tepidum (strain ATCC 49652 / DSM 12025 / NBRC 103806 / TLS)</name>
    <name type="common">Chlorobium tepidum</name>
    <dbReference type="NCBI Taxonomy" id="194439"/>
    <lineage>
        <taxon>Bacteria</taxon>
        <taxon>Pseudomonadati</taxon>
        <taxon>Chlorobiota</taxon>
        <taxon>Chlorobiia</taxon>
        <taxon>Chlorobiales</taxon>
        <taxon>Chlorobiaceae</taxon>
        <taxon>Chlorobaculum</taxon>
    </lineage>
</organism>
<reference evidence="1 2" key="1">
    <citation type="journal article" date="2002" name="Proc. Natl. Acad. Sci. U.S.A.">
        <title>The complete genome sequence of Chlorobium tepidum TLS, a photosynthetic, anaerobic, green-sulfur bacterium.</title>
        <authorList>
            <person name="Eisen J.A."/>
            <person name="Nelson K.E."/>
            <person name="Paulsen I.T."/>
            <person name="Heidelberg J.F."/>
            <person name="Wu M."/>
            <person name="Dodson R.J."/>
            <person name="Deboy R."/>
            <person name="Gwinn M.L."/>
            <person name="Nelson W.C."/>
            <person name="Haft D.H."/>
            <person name="Hickey E.K."/>
            <person name="Peterson J.D."/>
            <person name="Durkin A.S."/>
            <person name="Kolonay J.L."/>
            <person name="Yang F."/>
            <person name="Holt I."/>
            <person name="Umayam L.A."/>
            <person name="Mason T."/>
            <person name="Brenner M."/>
            <person name="Shea T.P."/>
            <person name="Parksey D."/>
            <person name="Nierman W.C."/>
            <person name="Feldblyum T.V."/>
            <person name="Hansen C.L."/>
            <person name="Craven M.B."/>
            <person name="Radune D."/>
            <person name="Vamathevan J."/>
            <person name="Khouri H."/>
            <person name="White O."/>
            <person name="Gruber T.M."/>
            <person name="Ketchum K.A."/>
            <person name="Venter J.C."/>
            <person name="Tettelin H."/>
            <person name="Bryant D.A."/>
            <person name="Fraser C.M."/>
        </authorList>
    </citation>
    <scope>NUCLEOTIDE SEQUENCE [LARGE SCALE GENOMIC DNA]</scope>
    <source>
        <strain evidence="2">ATCC 49652 / DSM 12025 / NBRC 103806 / TLS</strain>
    </source>
</reference>
<protein>
    <submittedName>
        <fullName evidence="1">Uncharacterized protein</fullName>
    </submittedName>
</protein>
<evidence type="ECO:0000313" key="2">
    <source>
        <dbReference type="Proteomes" id="UP000001007"/>
    </source>
</evidence>
<proteinExistence type="predicted"/>
<dbReference type="EnsemblBacteria" id="AAM71461">
    <property type="protein sequence ID" value="AAM71461"/>
    <property type="gene ID" value="CT0213"/>
</dbReference>
<dbReference type="CDD" id="cd00761">
    <property type="entry name" value="Glyco_tranf_GTA_type"/>
    <property type="match status" value="1"/>
</dbReference>
<dbReference type="Proteomes" id="UP000001007">
    <property type="component" value="Chromosome"/>
</dbReference>